<name>A0ABN1YBX7_9PSEU</name>
<dbReference type="RefSeq" id="WP_344029376.1">
    <property type="nucleotide sequence ID" value="NZ_BAAAJK010000053.1"/>
</dbReference>
<organism evidence="1 2">
    <name type="scientific">Pseudonocardia kongjuensis</name>
    <dbReference type="NCBI Taxonomy" id="102227"/>
    <lineage>
        <taxon>Bacteria</taxon>
        <taxon>Bacillati</taxon>
        <taxon>Actinomycetota</taxon>
        <taxon>Actinomycetes</taxon>
        <taxon>Pseudonocardiales</taxon>
        <taxon>Pseudonocardiaceae</taxon>
        <taxon>Pseudonocardia</taxon>
    </lineage>
</organism>
<sequence>MTTLVVPPLDDRPWPTLGPALCDFLEERAVFGPGSLKGQPAVIDDEKRSIIYRAYEVYPRGHEFAGRRRFRRVAVSLRKGTAKTELGAWVAYLELHPESPVRCDGFDQWGRPVGRPVRNPYIPMMAYTEEQVEELAYGALYTVVTEGPDADLFDAGLDRIIRLDERGRADGKAEALANSPAARDGARTTFQDFDETHRMHLPRQVDSYETMMANLDKRPLDDPWSLEHTTAGQLGQGSVAENTHIEAEQIAAGLIEDPELFYLHRFAGPGHDLTSVEGRIEAIREATGPLGEYGPGQFRGIARQWNRPKADKKYLERVWLNRWETGEAQAFDLARWAKPHEQGGLARAGAELRPGALVAAGFDGARFRDSTAIVLTDIRTGLQQQWACWERPADLDPNAEWEVPEDEVTDAWAEIRRRFRLWKAYCDPPHWTETVGAWEARWPDQFEEWWTNRRRPMAEAIRAYTEAMDSRQVTHTDDPTFNRHIGNAGKDLINLWDDDGKQLYILKKLHPTRKFDVAMAGCLSWRARLDALKKGALKQRETYVPKRLR</sequence>
<protein>
    <submittedName>
        <fullName evidence="1">Large terminase</fullName>
    </submittedName>
</protein>
<dbReference type="Proteomes" id="UP001501414">
    <property type="component" value="Unassembled WGS sequence"/>
</dbReference>
<proteinExistence type="predicted"/>
<dbReference type="EMBL" id="BAAAJK010000053">
    <property type="protein sequence ID" value="GAA1401956.1"/>
    <property type="molecule type" value="Genomic_DNA"/>
</dbReference>
<keyword evidence="2" id="KW-1185">Reference proteome</keyword>
<accession>A0ABN1YBX7</accession>
<evidence type="ECO:0000313" key="1">
    <source>
        <dbReference type="EMBL" id="GAA1401956.1"/>
    </source>
</evidence>
<gene>
    <name evidence="1" type="ORF">GCM10009613_61120</name>
</gene>
<comment type="caution">
    <text evidence="1">The sequence shown here is derived from an EMBL/GenBank/DDBJ whole genome shotgun (WGS) entry which is preliminary data.</text>
</comment>
<reference evidence="1 2" key="1">
    <citation type="journal article" date="2019" name="Int. J. Syst. Evol. Microbiol.">
        <title>The Global Catalogue of Microorganisms (GCM) 10K type strain sequencing project: providing services to taxonomists for standard genome sequencing and annotation.</title>
        <authorList>
            <consortium name="The Broad Institute Genomics Platform"/>
            <consortium name="The Broad Institute Genome Sequencing Center for Infectious Disease"/>
            <person name="Wu L."/>
            <person name="Ma J."/>
        </authorList>
    </citation>
    <scope>NUCLEOTIDE SEQUENCE [LARGE SCALE GENOMIC DNA]</scope>
    <source>
        <strain evidence="1 2">JCM 11896</strain>
    </source>
</reference>
<evidence type="ECO:0000313" key="2">
    <source>
        <dbReference type="Proteomes" id="UP001501414"/>
    </source>
</evidence>